<name>A0A6N2K2K3_SALVM</name>
<organism evidence="1">
    <name type="scientific">Salix viminalis</name>
    <name type="common">Common osier</name>
    <name type="synonym">Basket willow</name>
    <dbReference type="NCBI Taxonomy" id="40686"/>
    <lineage>
        <taxon>Eukaryota</taxon>
        <taxon>Viridiplantae</taxon>
        <taxon>Streptophyta</taxon>
        <taxon>Embryophyta</taxon>
        <taxon>Tracheophyta</taxon>
        <taxon>Spermatophyta</taxon>
        <taxon>Magnoliopsida</taxon>
        <taxon>eudicotyledons</taxon>
        <taxon>Gunneridae</taxon>
        <taxon>Pentapetalae</taxon>
        <taxon>rosids</taxon>
        <taxon>fabids</taxon>
        <taxon>Malpighiales</taxon>
        <taxon>Salicaceae</taxon>
        <taxon>Saliceae</taxon>
        <taxon>Salix</taxon>
    </lineage>
</organism>
<gene>
    <name evidence="1" type="ORF">SVIM_LOCUS24868</name>
</gene>
<dbReference type="AlphaFoldDB" id="A0A6N2K2K3"/>
<proteinExistence type="predicted"/>
<accession>A0A6N2K2K3</accession>
<sequence length="127" mass="14745">MEKKGGFSVTVPAGEEGAGFSVTVPAGEEGASAFIYDGILSLIWSSFFICWQSFLDLVEVTLLFLCRFKRFLRDSFSRRRRSVTLLFLCRFKRFLRDSFSRRRRGVFSFFICWHSFLDLVEVQEVSP</sequence>
<reference evidence="1" key="1">
    <citation type="submission" date="2019-03" db="EMBL/GenBank/DDBJ databases">
        <authorList>
            <person name="Mank J."/>
            <person name="Almeida P."/>
        </authorList>
    </citation>
    <scope>NUCLEOTIDE SEQUENCE</scope>
    <source>
        <strain evidence="1">78183</strain>
    </source>
</reference>
<evidence type="ECO:0000313" key="1">
    <source>
        <dbReference type="EMBL" id="VFU22463.1"/>
    </source>
</evidence>
<dbReference type="EMBL" id="CAADRP010000069">
    <property type="protein sequence ID" value="VFU22463.1"/>
    <property type="molecule type" value="Genomic_DNA"/>
</dbReference>
<protein>
    <submittedName>
        <fullName evidence="1">Uncharacterized protein</fullName>
    </submittedName>
</protein>